<proteinExistence type="predicted"/>
<feature type="transmembrane region" description="Helical" evidence="1">
    <location>
        <begin position="43"/>
        <end position="64"/>
    </location>
</feature>
<sequence length="103" mass="11563">METWSVVKVVLEVPAEIQMSTLFTPDFCFRKASSHAKKRFKEAFVLCRLLVLAGVGIIIIHGLIPVNQTFSLLNSVKDIPENICSYSMAAMIQSDFLRDEISN</sequence>
<reference evidence="3" key="1">
    <citation type="submission" date="2024-07" db="EMBL/GenBank/DDBJ databases">
        <title>Two chromosome-level genome assemblies of Korean endemic species Abeliophyllum distichum and Forsythia ovata (Oleaceae).</title>
        <authorList>
            <person name="Jang H."/>
        </authorList>
    </citation>
    <scope>NUCLEOTIDE SEQUENCE [LARGE SCALE GENOMIC DNA]</scope>
</reference>
<protein>
    <submittedName>
        <fullName evidence="2">Uncharacterized protein</fullName>
    </submittedName>
</protein>
<evidence type="ECO:0000313" key="2">
    <source>
        <dbReference type="EMBL" id="KAL2547437.1"/>
    </source>
</evidence>
<dbReference type="Proteomes" id="UP001604277">
    <property type="component" value="Unassembled WGS sequence"/>
</dbReference>
<organism evidence="2 3">
    <name type="scientific">Forsythia ovata</name>
    <dbReference type="NCBI Taxonomy" id="205694"/>
    <lineage>
        <taxon>Eukaryota</taxon>
        <taxon>Viridiplantae</taxon>
        <taxon>Streptophyta</taxon>
        <taxon>Embryophyta</taxon>
        <taxon>Tracheophyta</taxon>
        <taxon>Spermatophyta</taxon>
        <taxon>Magnoliopsida</taxon>
        <taxon>eudicotyledons</taxon>
        <taxon>Gunneridae</taxon>
        <taxon>Pentapetalae</taxon>
        <taxon>asterids</taxon>
        <taxon>lamiids</taxon>
        <taxon>Lamiales</taxon>
        <taxon>Oleaceae</taxon>
        <taxon>Forsythieae</taxon>
        <taxon>Forsythia</taxon>
    </lineage>
</organism>
<comment type="caution">
    <text evidence="2">The sequence shown here is derived from an EMBL/GenBank/DDBJ whole genome shotgun (WGS) entry which is preliminary data.</text>
</comment>
<keyword evidence="3" id="KW-1185">Reference proteome</keyword>
<keyword evidence="1" id="KW-0472">Membrane</keyword>
<accession>A0ABD1WCN9</accession>
<evidence type="ECO:0000313" key="3">
    <source>
        <dbReference type="Proteomes" id="UP001604277"/>
    </source>
</evidence>
<dbReference type="EMBL" id="JBFOLJ010000003">
    <property type="protein sequence ID" value="KAL2547437.1"/>
    <property type="molecule type" value="Genomic_DNA"/>
</dbReference>
<keyword evidence="1" id="KW-1133">Transmembrane helix</keyword>
<dbReference type="AlphaFoldDB" id="A0ABD1WCN9"/>
<evidence type="ECO:0000256" key="1">
    <source>
        <dbReference type="SAM" id="Phobius"/>
    </source>
</evidence>
<keyword evidence="1" id="KW-0812">Transmembrane</keyword>
<gene>
    <name evidence="2" type="ORF">Fot_08967</name>
</gene>
<name>A0ABD1WCN9_9LAMI</name>